<accession>A0A1S4EY92</accession>
<protein>
    <submittedName>
        <fullName evidence="8">Rhabdo_ncap domain-containing protein</fullName>
    </submittedName>
</protein>
<feature type="region of interest" description="Disordered" evidence="6">
    <location>
        <begin position="428"/>
        <end position="481"/>
    </location>
</feature>
<dbReference type="SUPFAM" id="SSF140809">
    <property type="entry name" value="Rhabdovirus nucleoprotein-like"/>
    <property type="match status" value="1"/>
</dbReference>
<feature type="compositionally biased region" description="Acidic residues" evidence="6">
    <location>
        <begin position="457"/>
        <end position="471"/>
    </location>
</feature>
<dbReference type="InterPro" id="IPR023331">
    <property type="entry name" value="Rhabdovirus_ncapsid_C"/>
</dbReference>
<comment type="subcellular location">
    <subcellularLocation>
        <location evidence="1">Host cytoplasm</location>
    </subcellularLocation>
    <subcellularLocation>
        <location evidence="2">Virion</location>
    </subcellularLocation>
</comment>
<reference evidence="8" key="2">
    <citation type="submission" date="2020-05" db="UniProtKB">
        <authorList>
            <consortium name="EnsemblMetazoa"/>
        </authorList>
    </citation>
    <scope>IDENTIFICATION</scope>
    <source>
        <strain evidence="8">LVP_AGWG</strain>
    </source>
</reference>
<dbReference type="OrthoDB" id="187712at2759"/>
<organism evidence="8 9">
    <name type="scientific">Aedes aegypti</name>
    <name type="common">Yellowfever mosquito</name>
    <name type="synonym">Culex aegypti</name>
    <dbReference type="NCBI Taxonomy" id="7159"/>
    <lineage>
        <taxon>Eukaryota</taxon>
        <taxon>Metazoa</taxon>
        <taxon>Ecdysozoa</taxon>
        <taxon>Arthropoda</taxon>
        <taxon>Hexapoda</taxon>
        <taxon>Insecta</taxon>
        <taxon>Pterygota</taxon>
        <taxon>Neoptera</taxon>
        <taxon>Endopterygota</taxon>
        <taxon>Diptera</taxon>
        <taxon>Nematocera</taxon>
        <taxon>Culicoidea</taxon>
        <taxon>Culicidae</taxon>
        <taxon>Culicinae</taxon>
        <taxon>Aedini</taxon>
        <taxon>Aedes</taxon>
        <taxon>Stegomyia</taxon>
    </lineage>
</organism>
<dbReference type="GO" id="GO:0003723">
    <property type="term" value="F:RNA binding"/>
    <property type="evidence" value="ECO:0007669"/>
    <property type="project" value="UniProtKB-KW"/>
</dbReference>
<reference evidence="8 9" key="1">
    <citation type="submission" date="2017-06" db="EMBL/GenBank/DDBJ databases">
        <title>Aedes aegypti genome working group (AGWG) sequencing and assembly.</title>
        <authorList>
            <consortium name="Aedes aegypti Genome Working Group (AGWG)"/>
            <person name="Matthews B.J."/>
        </authorList>
    </citation>
    <scope>NUCLEOTIDE SEQUENCE [LARGE SCALE GENOMIC DNA]</scope>
    <source>
        <strain evidence="8 9">LVP_AGWG</strain>
    </source>
</reference>
<dbReference type="InterPro" id="IPR000448">
    <property type="entry name" value="Rhabdo_ncapsid"/>
</dbReference>
<evidence type="ECO:0000256" key="6">
    <source>
        <dbReference type="SAM" id="MobiDB-lite"/>
    </source>
</evidence>
<proteinExistence type="predicted"/>
<dbReference type="Gene3D" id="1.10.3570.10">
    <property type="entry name" value="Rhabdovirus nucleocapsid protein like domain"/>
    <property type="match status" value="1"/>
</dbReference>
<dbReference type="InterPro" id="IPR023330">
    <property type="entry name" value="Rhabdovirus_ncapsid_N"/>
</dbReference>
<sequence>MESNSTTNYARVLPKLELARSFVESMNDQIKYLVTGGLTEAQSIDAAGENNEDVVVRGIGSNPIREMRLEKGIPPTYPLQWFVNNRWNKPPITLPGPRAGATLNDYYHLITNLYRRESVSIISALTFLQLLCRQITGVLRFDWVSLGVLIGYKDSTINPLDVFTVRITEINTNIRSSQGEVSEDMQHDLALLILGGFRIHMASNQTYIDRLQTALKSQLINPDFSDGVEVAITNFAQLYADPEFVKLVCGIDMFFAVFPQHKRAKLRFGTLIMAHKDCTGLSAITAGCELMHHTTRVFSRWLMTPVLRSDMNRMTIPGQEICLPYSYSPYLSGLGIVDKSPYSAALNCGLHMFTHMIGCAVPMARSVNAIYFQPSGLQAIIDNAILFIYAHSCTGSLQMQFYRASEVDAVKKVEDEARHYMDEMRKRLQEFKDEEENQPKPREEEEDRSRSGTPEPSDVEEGGGDLDDLDSVSELGGAIEGEPTSRDALDWYMYITRFYHGSIPKRMKEVAFERWSKLTDVRPNTVGEFVKKMSKNVQP</sequence>
<keyword evidence="3" id="KW-0694">RNA-binding</keyword>
<feature type="domain" description="Rhabdovirus nucleocapsid" evidence="7">
    <location>
        <begin position="72"/>
        <end position="426"/>
    </location>
</feature>
<evidence type="ECO:0000256" key="3">
    <source>
        <dbReference type="ARBA" id="ARBA00022884"/>
    </source>
</evidence>
<dbReference type="EnsemblMetazoa" id="AAEL001267-RA">
    <property type="protein sequence ID" value="AAEL001267-PA"/>
    <property type="gene ID" value="AAEL001267"/>
</dbReference>
<evidence type="ECO:0000259" key="7">
    <source>
        <dbReference type="Pfam" id="PF00945"/>
    </source>
</evidence>
<dbReference type="InParanoid" id="A0A1S4EY92"/>
<dbReference type="Pfam" id="PF00945">
    <property type="entry name" value="Rhabdo_ncap"/>
    <property type="match status" value="1"/>
</dbReference>
<evidence type="ECO:0000256" key="1">
    <source>
        <dbReference type="ARBA" id="ARBA00004192"/>
    </source>
</evidence>
<keyword evidence="5" id="KW-0687">Ribonucleoprotein</keyword>
<gene>
    <name evidence="8" type="primary">5569588</name>
</gene>
<feature type="compositionally biased region" description="Basic and acidic residues" evidence="6">
    <location>
        <begin position="428"/>
        <end position="450"/>
    </location>
</feature>
<dbReference type="AlphaFoldDB" id="A0A1S4EY92"/>
<dbReference type="VEuPathDB" id="VectorBase:AAEL001267"/>
<dbReference type="GO" id="GO:0030430">
    <property type="term" value="C:host cell cytoplasm"/>
    <property type="evidence" value="ECO:0007669"/>
    <property type="project" value="UniProtKB-SubCell"/>
</dbReference>
<evidence type="ECO:0000256" key="2">
    <source>
        <dbReference type="ARBA" id="ARBA00004328"/>
    </source>
</evidence>
<evidence type="ECO:0000256" key="5">
    <source>
        <dbReference type="ARBA" id="ARBA00023274"/>
    </source>
</evidence>
<evidence type="ECO:0000256" key="4">
    <source>
        <dbReference type="ARBA" id="ARBA00023200"/>
    </source>
</evidence>
<dbReference type="InterPro" id="IPR035961">
    <property type="entry name" value="Rhabdovirus_nucleoprotein-like"/>
</dbReference>
<evidence type="ECO:0000313" key="8">
    <source>
        <dbReference type="EnsemblMetazoa" id="AAEL001267-PA"/>
    </source>
</evidence>
<name>A0A1S4EY92_AEDAE</name>
<dbReference type="Gene3D" id="1.10.3610.10">
    <property type="entry name" value="Nucleoprotein"/>
    <property type="match status" value="1"/>
</dbReference>
<evidence type="ECO:0000313" key="9">
    <source>
        <dbReference type="Proteomes" id="UP000008820"/>
    </source>
</evidence>
<dbReference type="Proteomes" id="UP000008820">
    <property type="component" value="Chromosome 2"/>
</dbReference>
<keyword evidence="9" id="KW-1185">Reference proteome</keyword>
<keyword evidence="4" id="KW-1035">Host cytoplasm</keyword>
<dbReference type="GO" id="GO:1990904">
    <property type="term" value="C:ribonucleoprotein complex"/>
    <property type="evidence" value="ECO:0007669"/>
    <property type="project" value="UniProtKB-KW"/>
</dbReference>